<name>A0A6A3D7B0_HIBSY</name>
<keyword evidence="3" id="KW-1185">Reference proteome</keyword>
<protein>
    <submittedName>
        <fullName evidence="2">Uncharacterized protein</fullName>
    </submittedName>
</protein>
<gene>
    <name evidence="2" type="ORF">F3Y22_tig00000002pilonHSYRG00231</name>
</gene>
<dbReference type="EMBL" id="VEPZ02000001">
    <property type="protein sequence ID" value="KAE8736424.1"/>
    <property type="molecule type" value="Genomic_DNA"/>
</dbReference>
<dbReference type="Proteomes" id="UP000436088">
    <property type="component" value="Unassembled WGS sequence"/>
</dbReference>
<reference evidence="2" key="1">
    <citation type="submission" date="2019-09" db="EMBL/GenBank/DDBJ databases">
        <title>Draft genome information of white flower Hibiscus syriacus.</title>
        <authorList>
            <person name="Kim Y.-M."/>
        </authorList>
    </citation>
    <scope>NUCLEOTIDE SEQUENCE [LARGE SCALE GENOMIC DNA]</scope>
    <source>
        <strain evidence="2">YM2019G1</strain>
    </source>
</reference>
<evidence type="ECO:0000256" key="1">
    <source>
        <dbReference type="SAM" id="MobiDB-lite"/>
    </source>
</evidence>
<organism evidence="2 3">
    <name type="scientific">Hibiscus syriacus</name>
    <name type="common">Rose of Sharon</name>
    <dbReference type="NCBI Taxonomy" id="106335"/>
    <lineage>
        <taxon>Eukaryota</taxon>
        <taxon>Viridiplantae</taxon>
        <taxon>Streptophyta</taxon>
        <taxon>Embryophyta</taxon>
        <taxon>Tracheophyta</taxon>
        <taxon>Spermatophyta</taxon>
        <taxon>Magnoliopsida</taxon>
        <taxon>eudicotyledons</taxon>
        <taxon>Gunneridae</taxon>
        <taxon>Pentapetalae</taxon>
        <taxon>rosids</taxon>
        <taxon>malvids</taxon>
        <taxon>Malvales</taxon>
        <taxon>Malvaceae</taxon>
        <taxon>Malvoideae</taxon>
        <taxon>Hibiscus</taxon>
    </lineage>
</organism>
<feature type="region of interest" description="Disordered" evidence="1">
    <location>
        <begin position="201"/>
        <end position="225"/>
    </location>
</feature>
<feature type="compositionally biased region" description="Low complexity" evidence="1">
    <location>
        <begin position="207"/>
        <end position="223"/>
    </location>
</feature>
<proteinExistence type="predicted"/>
<comment type="caution">
    <text evidence="2">The sequence shown here is derived from an EMBL/GenBank/DDBJ whole genome shotgun (WGS) entry which is preliminary data.</text>
</comment>
<dbReference type="AlphaFoldDB" id="A0A6A3D7B0"/>
<evidence type="ECO:0000313" key="2">
    <source>
        <dbReference type="EMBL" id="KAE8736424.1"/>
    </source>
</evidence>
<evidence type="ECO:0000313" key="3">
    <source>
        <dbReference type="Proteomes" id="UP000436088"/>
    </source>
</evidence>
<accession>A0A6A3D7B0</accession>
<sequence>MAEDWDLYAVVRSCTRPPPIPVDMPPLKAAAATTTTIKIAWPTSSSSPSKAARTVHNHRRWGWLPVDLQPPLLFHFRRLWESTAAAKTTVAGGSTTSSTTGSDTKIKKEIICYRILGHGVNTDRNPSKALRIQGTTTGAVARKGVRRGNNWSVAIRIPTSLSLPTPANTRTPSRLTGTLSPEVLGQGFNCSKCRCHHHTASCSSPQSATSLSPISPTTPLSAPEDATVAVQNAGEDERVGMALESESDEYDDDLLIPNVHVDEDLFEGLGELVGSAGSGVGRSLIFGDNFSSWSTDNSTATGAASSGGY</sequence>